<reference evidence="7 8" key="1">
    <citation type="submission" date="2011-01" db="EMBL/GenBank/DDBJ databases">
        <authorList>
            <person name="Weinstock G."/>
            <person name="Sodergren E."/>
            <person name="Clifton S."/>
            <person name="Fulton L."/>
            <person name="Fulton B."/>
            <person name="Courtney L."/>
            <person name="Fronick C."/>
            <person name="Harrison M."/>
            <person name="Strong C."/>
            <person name="Farmer C."/>
            <person name="Delahaunty K."/>
            <person name="Markovic C."/>
            <person name="Hall O."/>
            <person name="Minx P."/>
            <person name="Tomlinson C."/>
            <person name="Mitreva M."/>
            <person name="Hou S."/>
            <person name="Chen J."/>
            <person name="Wollam A."/>
            <person name="Pepin K.H."/>
            <person name="Johnson M."/>
            <person name="Bhonagiri V."/>
            <person name="Zhang X."/>
            <person name="Suruliraj S."/>
            <person name="Warren W."/>
            <person name="Chinwalla A."/>
            <person name="Mardis E.R."/>
            <person name="Wilson R.K."/>
        </authorList>
    </citation>
    <scope>NUCLEOTIDE SEQUENCE [LARGE SCALE GENOMIC DNA]</scope>
    <source>
        <strain evidence="7 8">YIT 12067</strain>
    </source>
</reference>
<dbReference type="eggNOG" id="COG0725">
    <property type="taxonomic scope" value="Bacteria"/>
</dbReference>
<dbReference type="OrthoDB" id="9785015at2"/>
<feature type="signal peptide" evidence="6">
    <location>
        <begin position="1"/>
        <end position="17"/>
    </location>
</feature>
<feature type="chain" id="PRO_5039046088" evidence="6">
    <location>
        <begin position="18"/>
        <end position="263"/>
    </location>
</feature>
<feature type="binding site" evidence="5">
    <location>
        <position position="43"/>
    </location>
    <ligand>
        <name>molybdate</name>
        <dbReference type="ChEBI" id="CHEBI:36264"/>
    </ligand>
</feature>
<sequence>MKKLLCLVFSLMLAVMAAGCGGGDKQAAAPQAGKTLRLVAAASMEKVFTQKLIPLYQQKHPEIKIEGVYDASGKLQAQIESGLAADVFISAANKQMNALSDKGYMDKSTVKPLLENRLVLIVPKSGSEIKGFNDFSKAKHPAIGDPASVPAGQYAKEALSKLDQWDAIQSKVSLGTNVTQVLNWVAEGSADAGLVYATDAALMKDKVTVVAEAPAGSLKKPVIYPIGVLAKAPQAEAAKDFAAFLQTEEAMKIFAAYGFAQAK</sequence>
<keyword evidence="8" id="KW-1185">Reference proteome</keyword>
<dbReference type="PANTHER" id="PTHR30632">
    <property type="entry name" value="MOLYBDATE-BINDING PERIPLASMIC PROTEIN"/>
    <property type="match status" value="1"/>
</dbReference>
<keyword evidence="4 6" id="KW-0732">Signal</keyword>
<keyword evidence="3 5" id="KW-0479">Metal-binding</keyword>
<evidence type="ECO:0000256" key="2">
    <source>
        <dbReference type="ARBA" id="ARBA00022505"/>
    </source>
</evidence>
<evidence type="ECO:0000256" key="4">
    <source>
        <dbReference type="ARBA" id="ARBA00022729"/>
    </source>
</evidence>
<dbReference type="PIRSF" id="PIRSF004846">
    <property type="entry name" value="ModA"/>
    <property type="match status" value="1"/>
</dbReference>
<evidence type="ECO:0000313" key="8">
    <source>
        <dbReference type="Proteomes" id="UP000004923"/>
    </source>
</evidence>
<dbReference type="NCBIfam" id="TIGR01256">
    <property type="entry name" value="modA"/>
    <property type="match status" value="1"/>
</dbReference>
<dbReference type="CDD" id="cd13537">
    <property type="entry name" value="PBP2_YvgL_like"/>
    <property type="match status" value="1"/>
</dbReference>
<comment type="caution">
    <text evidence="7">The sequence shown here is derived from an EMBL/GenBank/DDBJ whole genome shotgun (WGS) entry which is preliminary data.</text>
</comment>
<feature type="binding site" evidence="5">
    <location>
        <position position="178"/>
    </location>
    <ligand>
        <name>molybdate</name>
        <dbReference type="ChEBI" id="CHEBI:36264"/>
    </ligand>
</feature>
<dbReference type="AlphaFoldDB" id="E8LDD0"/>
<evidence type="ECO:0000256" key="3">
    <source>
        <dbReference type="ARBA" id="ARBA00022723"/>
    </source>
</evidence>
<dbReference type="FunFam" id="3.40.190.10:FF:000035">
    <property type="entry name" value="Molybdate ABC transporter substrate-binding protein"/>
    <property type="match status" value="1"/>
</dbReference>
<dbReference type="EMBL" id="AEVN01000033">
    <property type="protein sequence ID" value="EFY05145.1"/>
    <property type="molecule type" value="Genomic_DNA"/>
</dbReference>
<proteinExistence type="inferred from homology"/>
<organism evidence="7 8">
    <name type="scientific">Phascolarctobacterium succinatutens YIT 12067</name>
    <dbReference type="NCBI Taxonomy" id="626939"/>
    <lineage>
        <taxon>Bacteria</taxon>
        <taxon>Bacillati</taxon>
        <taxon>Bacillota</taxon>
        <taxon>Negativicutes</taxon>
        <taxon>Acidaminococcales</taxon>
        <taxon>Acidaminococcaceae</taxon>
        <taxon>Phascolarctobacterium</taxon>
    </lineage>
</organism>
<keyword evidence="2 5" id="KW-0500">Molybdenum</keyword>
<dbReference type="InterPro" id="IPR041879">
    <property type="entry name" value="YvgL-like_PBP2"/>
</dbReference>
<dbReference type="GO" id="GO:0015689">
    <property type="term" value="P:molybdate ion transport"/>
    <property type="evidence" value="ECO:0007669"/>
    <property type="project" value="InterPro"/>
</dbReference>
<dbReference type="Gene3D" id="3.40.190.10">
    <property type="entry name" value="Periplasmic binding protein-like II"/>
    <property type="match status" value="2"/>
</dbReference>
<dbReference type="GO" id="GO:0046872">
    <property type="term" value="F:metal ion binding"/>
    <property type="evidence" value="ECO:0007669"/>
    <property type="project" value="UniProtKB-KW"/>
</dbReference>
<feature type="binding site" evidence="5">
    <location>
        <position position="196"/>
    </location>
    <ligand>
        <name>molybdate</name>
        <dbReference type="ChEBI" id="CHEBI:36264"/>
    </ligand>
</feature>
<name>E8LDD0_9FIRM</name>
<dbReference type="GO" id="GO:0030973">
    <property type="term" value="F:molybdate ion binding"/>
    <property type="evidence" value="ECO:0007669"/>
    <property type="project" value="TreeGrafter"/>
</dbReference>
<dbReference type="InterPro" id="IPR050682">
    <property type="entry name" value="ModA/WtpA"/>
</dbReference>
<dbReference type="PANTHER" id="PTHR30632:SF0">
    <property type="entry name" value="SULFATE-BINDING PROTEIN"/>
    <property type="match status" value="1"/>
</dbReference>
<evidence type="ECO:0000256" key="5">
    <source>
        <dbReference type="PIRSR" id="PIRSR004846-1"/>
    </source>
</evidence>
<protein>
    <submittedName>
        <fullName evidence="7">Molybdate ABC transporter, periplasmic molybdate-binding protein</fullName>
    </submittedName>
</protein>
<accession>E8LDD0</accession>
<dbReference type="InterPro" id="IPR005950">
    <property type="entry name" value="ModA"/>
</dbReference>
<gene>
    <name evidence="7" type="primary">modA</name>
    <name evidence="7" type="ORF">HMPREF9443_00857</name>
</gene>
<evidence type="ECO:0000313" key="7">
    <source>
        <dbReference type="EMBL" id="EFY05145.1"/>
    </source>
</evidence>
<feature type="binding site" evidence="5">
    <location>
        <position position="72"/>
    </location>
    <ligand>
        <name>molybdate</name>
        <dbReference type="ChEBI" id="CHEBI:36264"/>
    </ligand>
</feature>
<evidence type="ECO:0000256" key="6">
    <source>
        <dbReference type="SAM" id="SignalP"/>
    </source>
</evidence>
<evidence type="ECO:0000256" key="1">
    <source>
        <dbReference type="ARBA" id="ARBA00009175"/>
    </source>
</evidence>
<dbReference type="Proteomes" id="UP000004923">
    <property type="component" value="Unassembled WGS sequence"/>
</dbReference>
<dbReference type="RefSeq" id="WP_009145237.1">
    <property type="nucleotide sequence ID" value="NZ_GL830875.1"/>
</dbReference>
<dbReference type="PROSITE" id="PS51257">
    <property type="entry name" value="PROKAR_LIPOPROTEIN"/>
    <property type="match status" value="1"/>
</dbReference>
<dbReference type="Pfam" id="PF13531">
    <property type="entry name" value="SBP_bac_11"/>
    <property type="match status" value="1"/>
</dbReference>
<comment type="similarity">
    <text evidence="1">Belongs to the bacterial solute-binding protein ModA family.</text>
</comment>
<dbReference type="GO" id="GO:1901359">
    <property type="term" value="F:tungstate binding"/>
    <property type="evidence" value="ECO:0007669"/>
    <property type="project" value="UniProtKB-ARBA"/>
</dbReference>
<dbReference type="HOGENOM" id="CLU_065520_3_1_9"/>
<feature type="binding site" evidence="5">
    <location>
        <position position="151"/>
    </location>
    <ligand>
        <name>molybdate</name>
        <dbReference type="ChEBI" id="CHEBI:36264"/>
    </ligand>
</feature>
<dbReference type="SUPFAM" id="SSF53850">
    <property type="entry name" value="Periplasmic binding protein-like II"/>
    <property type="match status" value="1"/>
</dbReference>